<evidence type="ECO:0000256" key="7">
    <source>
        <dbReference type="ARBA" id="ARBA00022842"/>
    </source>
</evidence>
<dbReference type="EMBL" id="FNQM01000009">
    <property type="protein sequence ID" value="SEA67542.1"/>
    <property type="molecule type" value="Genomic_DNA"/>
</dbReference>
<comment type="similarity">
    <text evidence="9">Belongs to the DHPS family.</text>
</comment>
<reference evidence="11 12" key="1">
    <citation type="submission" date="2016-10" db="EMBL/GenBank/DDBJ databases">
        <authorList>
            <person name="de Groot N.N."/>
        </authorList>
    </citation>
    <scope>NUCLEOTIDE SEQUENCE [LARGE SCALE GENOMIC DNA]</scope>
    <source>
        <strain evidence="11 12">DSM 15345</strain>
    </source>
</reference>
<comment type="function">
    <text evidence="9">Catalyzes the condensation of para-aminobenzoate (pABA) with 6-hydroxymethyl-7,8-dihydropterin diphosphate (DHPt-PP) to form 7,8-dihydropteroate (H2Pte), the immediate precursor of folate derivatives.</text>
</comment>
<dbReference type="GO" id="GO:0046654">
    <property type="term" value="P:tetrahydrofolate biosynthetic process"/>
    <property type="evidence" value="ECO:0007669"/>
    <property type="project" value="UniProtKB-UniPathway"/>
</dbReference>
<comment type="cofactor">
    <cofactor evidence="2 9">
        <name>Mg(2+)</name>
        <dbReference type="ChEBI" id="CHEBI:18420"/>
    </cofactor>
</comment>
<evidence type="ECO:0000256" key="8">
    <source>
        <dbReference type="ARBA" id="ARBA00022909"/>
    </source>
</evidence>
<evidence type="ECO:0000259" key="10">
    <source>
        <dbReference type="PROSITE" id="PS50972"/>
    </source>
</evidence>
<dbReference type="PANTHER" id="PTHR20941">
    <property type="entry name" value="FOLATE SYNTHESIS PROTEINS"/>
    <property type="match status" value="1"/>
</dbReference>
<dbReference type="InterPro" id="IPR011005">
    <property type="entry name" value="Dihydropteroate_synth-like_sf"/>
</dbReference>
<evidence type="ECO:0000313" key="12">
    <source>
        <dbReference type="Proteomes" id="UP000198703"/>
    </source>
</evidence>
<dbReference type="EC" id="2.5.1.15" evidence="4 9"/>
<dbReference type="InterPro" id="IPR006390">
    <property type="entry name" value="DHP_synth_dom"/>
</dbReference>
<comment type="pathway">
    <text evidence="3 9">Cofactor biosynthesis; tetrahydrofolate biosynthesis; 7,8-dihydrofolate from 2-amino-4-hydroxy-6-hydroxymethyl-7,8-dihydropteridine diphosphate and 4-aminobenzoate: step 1/2.</text>
</comment>
<dbReference type="GO" id="GO:0005829">
    <property type="term" value="C:cytosol"/>
    <property type="evidence" value="ECO:0007669"/>
    <property type="project" value="TreeGrafter"/>
</dbReference>
<dbReference type="GO" id="GO:0046872">
    <property type="term" value="F:metal ion binding"/>
    <property type="evidence" value="ECO:0007669"/>
    <property type="project" value="UniProtKB-KW"/>
</dbReference>
<keyword evidence="7 9" id="KW-0460">Magnesium</keyword>
<evidence type="ECO:0000256" key="3">
    <source>
        <dbReference type="ARBA" id="ARBA00004763"/>
    </source>
</evidence>
<dbReference type="CDD" id="cd00739">
    <property type="entry name" value="DHPS"/>
    <property type="match status" value="1"/>
</dbReference>
<dbReference type="NCBIfam" id="TIGR01496">
    <property type="entry name" value="DHPS"/>
    <property type="match status" value="1"/>
</dbReference>
<dbReference type="InterPro" id="IPR045031">
    <property type="entry name" value="DHP_synth-like"/>
</dbReference>
<accession>A0A1H4D5G6</accession>
<dbReference type="Gene3D" id="3.20.20.20">
    <property type="entry name" value="Dihydropteroate synthase-like"/>
    <property type="match status" value="1"/>
</dbReference>
<dbReference type="Pfam" id="PF00809">
    <property type="entry name" value="Pterin_bind"/>
    <property type="match status" value="1"/>
</dbReference>
<dbReference type="InterPro" id="IPR000489">
    <property type="entry name" value="Pterin-binding_dom"/>
</dbReference>
<dbReference type="GO" id="GO:0046656">
    <property type="term" value="P:folic acid biosynthetic process"/>
    <property type="evidence" value="ECO:0007669"/>
    <property type="project" value="UniProtKB-KW"/>
</dbReference>
<dbReference type="PROSITE" id="PS50972">
    <property type="entry name" value="PTERIN_BINDING"/>
    <property type="match status" value="1"/>
</dbReference>
<dbReference type="AlphaFoldDB" id="A0A1H4D5G6"/>
<feature type="domain" description="Pterin-binding" evidence="10">
    <location>
        <begin position="21"/>
        <end position="271"/>
    </location>
</feature>
<evidence type="ECO:0000256" key="4">
    <source>
        <dbReference type="ARBA" id="ARBA00012458"/>
    </source>
</evidence>
<gene>
    <name evidence="11" type="ORF">SAMN05444370_10933</name>
</gene>
<dbReference type="RefSeq" id="WP_245731050.1">
    <property type="nucleotide sequence ID" value="NZ_FNQM01000009.1"/>
</dbReference>
<dbReference type="STRING" id="89524.SAMN05444370_10933"/>
<evidence type="ECO:0000256" key="9">
    <source>
        <dbReference type="RuleBase" id="RU361205"/>
    </source>
</evidence>
<evidence type="ECO:0000256" key="2">
    <source>
        <dbReference type="ARBA" id="ARBA00001946"/>
    </source>
</evidence>
<protein>
    <recommendedName>
        <fullName evidence="4 9">Dihydropteroate synthase</fullName>
        <shortName evidence="9">DHPS</shortName>
        <ecNumber evidence="4 9">2.5.1.15</ecNumber>
    </recommendedName>
    <alternativeName>
        <fullName evidence="9">Dihydropteroate pyrophosphorylase</fullName>
    </alternativeName>
</protein>
<dbReference type="SUPFAM" id="SSF51717">
    <property type="entry name" value="Dihydropteroate synthetase-like"/>
    <property type="match status" value="1"/>
</dbReference>
<keyword evidence="12" id="KW-1185">Reference proteome</keyword>
<evidence type="ECO:0000313" key="11">
    <source>
        <dbReference type="EMBL" id="SEA67542.1"/>
    </source>
</evidence>
<evidence type="ECO:0000256" key="5">
    <source>
        <dbReference type="ARBA" id="ARBA00022679"/>
    </source>
</evidence>
<keyword evidence="6 9" id="KW-0479">Metal-binding</keyword>
<dbReference type="PANTHER" id="PTHR20941:SF1">
    <property type="entry name" value="FOLIC ACID SYNTHESIS PROTEIN FOL1"/>
    <property type="match status" value="1"/>
</dbReference>
<organism evidence="11 12">
    <name type="scientific">Rubrimonas cliftonensis</name>
    <dbReference type="NCBI Taxonomy" id="89524"/>
    <lineage>
        <taxon>Bacteria</taxon>
        <taxon>Pseudomonadati</taxon>
        <taxon>Pseudomonadota</taxon>
        <taxon>Alphaproteobacteria</taxon>
        <taxon>Rhodobacterales</taxon>
        <taxon>Paracoccaceae</taxon>
        <taxon>Rubrimonas</taxon>
    </lineage>
</organism>
<dbReference type="PROSITE" id="PS00793">
    <property type="entry name" value="DHPS_2"/>
    <property type="match status" value="1"/>
</dbReference>
<evidence type="ECO:0000256" key="6">
    <source>
        <dbReference type="ARBA" id="ARBA00022723"/>
    </source>
</evidence>
<keyword evidence="8 9" id="KW-0289">Folate biosynthesis</keyword>
<dbReference type="GO" id="GO:0004156">
    <property type="term" value="F:dihydropteroate synthase activity"/>
    <property type="evidence" value="ECO:0007669"/>
    <property type="project" value="UniProtKB-EC"/>
</dbReference>
<comment type="catalytic activity">
    <reaction evidence="1">
        <text>(7,8-dihydropterin-6-yl)methyl diphosphate + 4-aminobenzoate = 7,8-dihydropteroate + diphosphate</text>
        <dbReference type="Rhea" id="RHEA:19949"/>
        <dbReference type="ChEBI" id="CHEBI:17836"/>
        <dbReference type="ChEBI" id="CHEBI:17839"/>
        <dbReference type="ChEBI" id="CHEBI:33019"/>
        <dbReference type="ChEBI" id="CHEBI:72950"/>
        <dbReference type="EC" id="2.5.1.15"/>
    </reaction>
</comment>
<dbReference type="PROSITE" id="PS00792">
    <property type="entry name" value="DHPS_1"/>
    <property type="match status" value="1"/>
</dbReference>
<name>A0A1H4D5G6_9RHOB</name>
<sequence>MTHAPAAAPARRGPLWGAQGVALMGVLNVTPDSFSDGGKWFEPEAAVAQARRMAGEGADVIDVGGESTRPGAAPVDAAEEQARVRPVVEALVPTLDAPLSIDTWRASTAAMALEAGARIVNDVRGFLGDPDIARVVAEHGADAILMHWESHEQNPDADILSTVAAGLARSVETALRAGVAEDRLTIDPGIGFGKTPAQNLALIAATGALRREFGLPVLIGASRKRMIAALLGERSPEARLPATLALHVGAVLAGADAIRAHDVAPHVDALRMAQALRDAQAPR</sequence>
<dbReference type="Proteomes" id="UP000198703">
    <property type="component" value="Unassembled WGS sequence"/>
</dbReference>
<dbReference type="UniPathway" id="UPA00077">
    <property type="reaction ID" value="UER00156"/>
</dbReference>
<proteinExistence type="inferred from homology"/>
<evidence type="ECO:0000256" key="1">
    <source>
        <dbReference type="ARBA" id="ARBA00000012"/>
    </source>
</evidence>
<keyword evidence="5 9" id="KW-0808">Transferase</keyword>